<dbReference type="PANTHER" id="PTHR47529:SF1">
    <property type="entry name" value="PERIPLASMIC CHAPERONE PPID"/>
    <property type="match status" value="1"/>
</dbReference>
<comment type="caution">
    <text evidence="16">The sequence shown here is derived from an EMBL/GenBank/DDBJ whole genome shotgun (WGS) entry which is preliminary data.</text>
</comment>
<dbReference type="InterPro" id="IPR000297">
    <property type="entry name" value="PPIase_PpiC"/>
</dbReference>
<evidence type="ECO:0000256" key="8">
    <source>
        <dbReference type="ARBA" id="ARBA00023186"/>
    </source>
</evidence>
<gene>
    <name evidence="16" type="ORF">HK18_02335</name>
</gene>
<dbReference type="GO" id="GO:0003755">
    <property type="term" value="F:peptidyl-prolyl cis-trans isomerase activity"/>
    <property type="evidence" value="ECO:0007669"/>
    <property type="project" value="InterPro"/>
</dbReference>
<evidence type="ECO:0000259" key="15">
    <source>
        <dbReference type="Pfam" id="PF13145"/>
    </source>
</evidence>
<keyword evidence="8" id="KW-0143">Chaperone</keyword>
<evidence type="ECO:0000256" key="5">
    <source>
        <dbReference type="ARBA" id="ARBA00022692"/>
    </source>
</evidence>
<sequence>MLSHLRHLLIDSWFGRILVGLIFLVFISWGAETIIDTWSHQDNNVVAWVGSKRVTVQELDSAANMQLQQYAAKQGLSDKSQLPNGMKASLITQALQQLIIENNLLLTADKSGLSVSDEALRNLVFSFPAFQQDGKFNRELFNLYISQQNTTETQFLKMLRNQLALSGLTEPLVSGASASDIMAKNIFGFSNETRQVSYIQVPFNSFKPSASPSDAILKRYYDNHLWDFTVPEFRKVKLIFISPETVAKGLEVSDQQLLQYYNSRKNDFQKPESRNLEIVTVKDQKAAEDLATSWKTATWESIQQQTQKDNGFATTLAEFTAQSSPSAELADAVQKIALNTVSAPIKTPMGWSVFKVTSVVPAHEIAFDTVKSQLKTELVQAQAKQAFANNIKTIQDVLAGGEGLDGKLGGLGVVAVEGTLNEQGLNLEGDPAPIPSDDKVKQAIISDIFSKAKNAPPSLIQGDNNTYYAFVVEDITPAHQETFEQAKDRVLKAWQQQDIKKQANVAVTAIFKQAQDSHKPIQNTGNQQFTIKESDAFSRVNPSKTLPPELQAQAFSMQMGQTTMFESPDSFYVATLNNIKTPTPKDNPTAYNDLKDNLAQAEANDIYSSYIIFLNAHSKVDVNQQAVDAIIKQVSY</sequence>
<reference evidence="17" key="1">
    <citation type="submission" date="2014-06" db="EMBL/GenBank/DDBJ databases">
        <authorList>
            <person name="Winans N.J."/>
            <person name="Newell P.D."/>
            <person name="Douglas A.E."/>
        </authorList>
    </citation>
    <scope>NUCLEOTIDE SEQUENCE [LARGE SCALE GENOMIC DNA]</scope>
    <source>
        <strain evidence="17">DmL_052</strain>
    </source>
</reference>
<dbReference type="AlphaFoldDB" id="A0A251ZXL5"/>
<evidence type="ECO:0000256" key="7">
    <source>
        <dbReference type="ARBA" id="ARBA00023136"/>
    </source>
</evidence>
<evidence type="ECO:0000256" key="4">
    <source>
        <dbReference type="ARBA" id="ARBA00022519"/>
    </source>
</evidence>
<keyword evidence="5 14" id="KW-0812">Transmembrane</keyword>
<evidence type="ECO:0000256" key="11">
    <source>
        <dbReference type="ARBA" id="ARBA00038408"/>
    </source>
</evidence>
<dbReference type="Gene3D" id="3.10.50.40">
    <property type="match status" value="1"/>
</dbReference>
<proteinExistence type="inferred from homology"/>
<dbReference type="GO" id="GO:0005886">
    <property type="term" value="C:plasma membrane"/>
    <property type="evidence" value="ECO:0007669"/>
    <property type="project" value="UniProtKB-SubCell"/>
</dbReference>
<dbReference type="Proteomes" id="UP000194946">
    <property type="component" value="Unassembled WGS sequence"/>
</dbReference>
<dbReference type="InterPro" id="IPR052029">
    <property type="entry name" value="PpiD_chaperone"/>
</dbReference>
<organism evidence="16 17">
    <name type="scientific">Commensalibacter intestini</name>
    <dbReference type="NCBI Taxonomy" id="479936"/>
    <lineage>
        <taxon>Bacteria</taxon>
        <taxon>Pseudomonadati</taxon>
        <taxon>Pseudomonadota</taxon>
        <taxon>Alphaproteobacteria</taxon>
        <taxon>Acetobacterales</taxon>
        <taxon>Acetobacteraceae</taxon>
    </lineage>
</organism>
<dbReference type="InterPro" id="IPR046357">
    <property type="entry name" value="PPIase_dom_sf"/>
</dbReference>
<evidence type="ECO:0000256" key="14">
    <source>
        <dbReference type="SAM" id="Phobius"/>
    </source>
</evidence>
<evidence type="ECO:0000256" key="10">
    <source>
        <dbReference type="ARBA" id="ARBA00031484"/>
    </source>
</evidence>
<evidence type="ECO:0000256" key="2">
    <source>
        <dbReference type="ARBA" id="ARBA00018370"/>
    </source>
</evidence>
<evidence type="ECO:0000256" key="9">
    <source>
        <dbReference type="ARBA" id="ARBA00030642"/>
    </source>
</evidence>
<dbReference type="PANTHER" id="PTHR47529">
    <property type="entry name" value="PEPTIDYL-PROLYL CIS-TRANS ISOMERASE D"/>
    <property type="match status" value="1"/>
</dbReference>
<protein>
    <recommendedName>
        <fullName evidence="2">Parvulin-like PPIase</fullName>
    </recommendedName>
    <alternativeName>
        <fullName evidence="9">Peptidyl-prolyl cis-trans isomerase plp</fullName>
    </alternativeName>
    <alternativeName>
        <fullName evidence="12">Periplasmic chaperone PpiD</fullName>
    </alternativeName>
    <alternativeName>
        <fullName evidence="13">Periplasmic folding chaperone</fullName>
    </alternativeName>
    <alternativeName>
        <fullName evidence="10">Rotamase plp</fullName>
    </alternativeName>
</protein>
<dbReference type="Gene3D" id="1.10.4030.10">
    <property type="entry name" value="Porin chaperone SurA, peptide-binding domain"/>
    <property type="match status" value="1"/>
</dbReference>
<dbReference type="InterPro" id="IPR027304">
    <property type="entry name" value="Trigger_fact/SurA_dom_sf"/>
</dbReference>
<feature type="transmembrane region" description="Helical" evidence="14">
    <location>
        <begin position="12"/>
        <end position="31"/>
    </location>
</feature>
<comment type="subcellular location">
    <subcellularLocation>
        <location evidence="1">Cell inner membrane</location>
        <topology evidence="1">Single-pass type II membrane protein</topology>
        <orientation evidence="1">Periplasmic side</orientation>
    </subcellularLocation>
</comment>
<dbReference type="Pfam" id="PF13624">
    <property type="entry name" value="SurA_N_3"/>
    <property type="match status" value="1"/>
</dbReference>
<dbReference type="RefSeq" id="WP_040363772.1">
    <property type="nucleotide sequence ID" value="NZ_JOPB01000001.1"/>
</dbReference>
<keyword evidence="6 14" id="KW-1133">Transmembrane helix</keyword>
<evidence type="ECO:0000256" key="1">
    <source>
        <dbReference type="ARBA" id="ARBA00004382"/>
    </source>
</evidence>
<evidence type="ECO:0000256" key="3">
    <source>
        <dbReference type="ARBA" id="ARBA00022475"/>
    </source>
</evidence>
<dbReference type="Pfam" id="PF13145">
    <property type="entry name" value="Rotamase_2"/>
    <property type="match status" value="1"/>
</dbReference>
<keyword evidence="3" id="KW-1003">Cell membrane</keyword>
<feature type="domain" description="PpiC" evidence="15">
    <location>
        <begin position="252"/>
        <end position="371"/>
    </location>
</feature>
<dbReference type="SUPFAM" id="SSF109998">
    <property type="entry name" value="Triger factor/SurA peptide-binding domain-like"/>
    <property type="match status" value="1"/>
</dbReference>
<name>A0A251ZXL5_9PROT</name>
<keyword evidence="4" id="KW-0997">Cell inner membrane</keyword>
<dbReference type="EMBL" id="JOPB01000001">
    <property type="protein sequence ID" value="OUI79420.1"/>
    <property type="molecule type" value="Genomic_DNA"/>
</dbReference>
<dbReference type="SUPFAM" id="SSF54534">
    <property type="entry name" value="FKBP-like"/>
    <property type="match status" value="1"/>
</dbReference>
<keyword evidence="7 14" id="KW-0472">Membrane</keyword>
<evidence type="ECO:0000256" key="6">
    <source>
        <dbReference type="ARBA" id="ARBA00022989"/>
    </source>
</evidence>
<evidence type="ECO:0000256" key="12">
    <source>
        <dbReference type="ARBA" id="ARBA00040743"/>
    </source>
</evidence>
<comment type="similarity">
    <text evidence="11">Belongs to the PpiD chaperone family.</text>
</comment>
<evidence type="ECO:0000313" key="16">
    <source>
        <dbReference type="EMBL" id="OUI79420.1"/>
    </source>
</evidence>
<accession>A0A251ZXL5</accession>
<evidence type="ECO:0000256" key="13">
    <source>
        <dbReference type="ARBA" id="ARBA00042775"/>
    </source>
</evidence>
<evidence type="ECO:0000313" key="17">
    <source>
        <dbReference type="Proteomes" id="UP000194946"/>
    </source>
</evidence>
<keyword evidence="17" id="KW-1185">Reference proteome</keyword>